<evidence type="ECO:0000259" key="1">
    <source>
        <dbReference type="PROSITE" id="PS51186"/>
    </source>
</evidence>
<dbReference type="InterPro" id="IPR000182">
    <property type="entry name" value="GNAT_dom"/>
</dbReference>
<dbReference type="Pfam" id="PF13508">
    <property type="entry name" value="Acetyltransf_7"/>
    <property type="match status" value="1"/>
</dbReference>
<dbReference type="OrthoDB" id="121062at2"/>
<dbReference type="SUPFAM" id="SSF55729">
    <property type="entry name" value="Acyl-CoA N-acyltransferases (Nat)"/>
    <property type="match status" value="1"/>
</dbReference>
<accession>Q01SY0</accession>
<keyword evidence="2" id="KW-0808">Transferase</keyword>
<sequence>MTVREAGRQEAAELVRVINAAFNPAESFFVNGDRIDLEQVLHYFEKGVFLVVGEMAGCVYVELRGERAYFGLLSVDPARQKGGIGGALIRAAEDYGRAHGCRFMDIRIVNLREELPAFYGKLGYTVAGTEEFTPGSPITRPCHFIKMQKSLAGAEPATA</sequence>
<dbReference type="InParanoid" id="Q01SY0"/>
<evidence type="ECO:0000313" key="2">
    <source>
        <dbReference type="EMBL" id="ABJ87240.1"/>
    </source>
</evidence>
<protein>
    <submittedName>
        <fullName evidence="2">GCN5-related N-acetyltransferase</fullName>
    </submittedName>
</protein>
<name>Q01SY0_SOLUE</name>
<dbReference type="InterPro" id="IPR016181">
    <property type="entry name" value="Acyl_CoA_acyltransferase"/>
</dbReference>
<dbReference type="eggNOG" id="COG0456">
    <property type="taxonomic scope" value="Bacteria"/>
</dbReference>
<dbReference type="EMBL" id="CP000473">
    <property type="protein sequence ID" value="ABJ87240.1"/>
    <property type="molecule type" value="Genomic_DNA"/>
</dbReference>
<dbReference type="KEGG" id="sus:Acid_6314"/>
<dbReference type="GO" id="GO:0016747">
    <property type="term" value="F:acyltransferase activity, transferring groups other than amino-acyl groups"/>
    <property type="evidence" value="ECO:0007669"/>
    <property type="project" value="InterPro"/>
</dbReference>
<dbReference type="CDD" id="cd04301">
    <property type="entry name" value="NAT_SF"/>
    <property type="match status" value="1"/>
</dbReference>
<dbReference type="PROSITE" id="PS51186">
    <property type="entry name" value="GNAT"/>
    <property type="match status" value="1"/>
</dbReference>
<dbReference type="STRING" id="234267.Acid_6314"/>
<dbReference type="HOGENOM" id="CLU_098389_0_0_0"/>
<organism evidence="2">
    <name type="scientific">Solibacter usitatus (strain Ellin6076)</name>
    <dbReference type="NCBI Taxonomy" id="234267"/>
    <lineage>
        <taxon>Bacteria</taxon>
        <taxon>Pseudomonadati</taxon>
        <taxon>Acidobacteriota</taxon>
        <taxon>Terriglobia</taxon>
        <taxon>Bryobacterales</taxon>
        <taxon>Solibacteraceae</taxon>
        <taxon>Candidatus Solibacter</taxon>
    </lineage>
</organism>
<proteinExistence type="predicted"/>
<reference evidence="2" key="1">
    <citation type="submission" date="2006-10" db="EMBL/GenBank/DDBJ databases">
        <title>Complete sequence of Solibacter usitatus Ellin6076.</title>
        <authorList>
            <consortium name="US DOE Joint Genome Institute"/>
            <person name="Copeland A."/>
            <person name="Lucas S."/>
            <person name="Lapidus A."/>
            <person name="Barry K."/>
            <person name="Detter J.C."/>
            <person name="Glavina del Rio T."/>
            <person name="Hammon N."/>
            <person name="Israni S."/>
            <person name="Dalin E."/>
            <person name="Tice H."/>
            <person name="Pitluck S."/>
            <person name="Thompson L.S."/>
            <person name="Brettin T."/>
            <person name="Bruce D."/>
            <person name="Han C."/>
            <person name="Tapia R."/>
            <person name="Gilna P."/>
            <person name="Schmutz J."/>
            <person name="Larimer F."/>
            <person name="Land M."/>
            <person name="Hauser L."/>
            <person name="Kyrpides N."/>
            <person name="Mikhailova N."/>
            <person name="Janssen P.H."/>
            <person name="Kuske C.R."/>
            <person name="Richardson P."/>
        </authorList>
    </citation>
    <scope>NUCLEOTIDE SEQUENCE</scope>
    <source>
        <strain evidence="2">Ellin6076</strain>
    </source>
</reference>
<gene>
    <name evidence="2" type="ordered locus">Acid_6314</name>
</gene>
<dbReference type="AlphaFoldDB" id="Q01SY0"/>
<feature type="domain" description="N-acetyltransferase" evidence="1">
    <location>
        <begin position="1"/>
        <end position="152"/>
    </location>
</feature>
<dbReference type="Gene3D" id="3.40.630.30">
    <property type="match status" value="1"/>
</dbReference>